<sequence>MDIYKCPKSKKFYKYKFCKKRDLQSLYAFGFVFLLFVKKIVTIYGLGILYAFFAYFYEFL</sequence>
<reference evidence="2" key="1">
    <citation type="journal article" date="2020" name="Nature">
        <title>Giant virus diversity and host interactions through global metagenomics.</title>
        <authorList>
            <person name="Schulz F."/>
            <person name="Roux S."/>
            <person name="Paez-Espino D."/>
            <person name="Jungbluth S."/>
            <person name="Walsh D.A."/>
            <person name="Denef V.J."/>
            <person name="McMahon K.D."/>
            <person name="Konstantinidis K.T."/>
            <person name="Eloe-Fadrosh E.A."/>
            <person name="Kyrpides N.C."/>
            <person name="Woyke T."/>
        </authorList>
    </citation>
    <scope>NUCLEOTIDE SEQUENCE</scope>
    <source>
        <strain evidence="2">GVMAG-S-3300013014-113</strain>
    </source>
</reference>
<dbReference type="EMBL" id="MN740959">
    <property type="protein sequence ID" value="QHU19930.1"/>
    <property type="molecule type" value="Genomic_DNA"/>
</dbReference>
<evidence type="ECO:0000256" key="1">
    <source>
        <dbReference type="SAM" id="Phobius"/>
    </source>
</evidence>
<protein>
    <submittedName>
        <fullName evidence="2">Uncharacterized protein</fullName>
    </submittedName>
</protein>
<feature type="transmembrane region" description="Helical" evidence="1">
    <location>
        <begin position="26"/>
        <end position="57"/>
    </location>
</feature>
<keyword evidence="1" id="KW-1133">Transmembrane helix</keyword>
<evidence type="ECO:0000313" key="2">
    <source>
        <dbReference type="EMBL" id="QHU19930.1"/>
    </source>
</evidence>
<dbReference type="AlphaFoldDB" id="A0A6C0KT62"/>
<keyword evidence="1" id="KW-0472">Membrane</keyword>
<name>A0A6C0KT62_9ZZZZ</name>
<accession>A0A6C0KT62</accession>
<organism evidence="2">
    <name type="scientific">viral metagenome</name>
    <dbReference type="NCBI Taxonomy" id="1070528"/>
    <lineage>
        <taxon>unclassified sequences</taxon>
        <taxon>metagenomes</taxon>
        <taxon>organismal metagenomes</taxon>
    </lineage>
</organism>
<keyword evidence="1" id="KW-0812">Transmembrane</keyword>
<proteinExistence type="predicted"/>